<feature type="domain" description="DDH" evidence="1">
    <location>
        <begin position="24"/>
        <end position="167"/>
    </location>
</feature>
<proteinExistence type="predicted"/>
<dbReference type="EMBL" id="DF820464">
    <property type="protein sequence ID" value="GAK55892.1"/>
    <property type="molecule type" value="Genomic_DNA"/>
</dbReference>
<evidence type="ECO:0000259" key="2">
    <source>
        <dbReference type="Pfam" id="PF02272"/>
    </source>
</evidence>
<dbReference type="AlphaFoldDB" id="A0A081BU87"/>
<organism evidence="3">
    <name type="scientific">Vecturithrix granuli</name>
    <dbReference type="NCBI Taxonomy" id="1499967"/>
    <lineage>
        <taxon>Bacteria</taxon>
        <taxon>Candidatus Moduliflexota</taxon>
        <taxon>Candidatus Vecturitrichia</taxon>
        <taxon>Candidatus Vecturitrichales</taxon>
        <taxon>Candidatus Vecturitrichaceae</taxon>
        <taxon>Candidatus Vecturithrix</taxon>
    </lineage>
</organism>
<keyword evidence="4" id="KW-1185">Reference proteome</keyword>
<evidence type="ECO:0000259" key="1">
    <source>
        <dbReference type="Pfam" id="PF01368"/>
    </source>
</evidence>
<name>A0A081BU87_VECG1</name>
<dbReference type="eggNOG" id="COG0618">
    <property type="taxonomic scope" value="Bacteria"/>
</dbReference>
<protein>
    <submittedName>
        <fullName evidence="3">Phosphoesterase RecJ domain protein</fullName>
    </submittedName>
</protein>
<gene>
    <name evidence="3" type="ORF">U27_02853</name>
</gene>
<dbReference type="PANTHER" id="PTHR47618">
    <property type="entry name" value="BIFUNCTIONAL OLIGORIBONUCLEASE AND PAP PHOSPHATASE NRNA"/>
    <property type="match status" value="1"/>
</dbReference>
<dbReference type="PANTHER" id="PTHR47618:SF1">
    <property type="entry name" value="BIFUNCTIONAL OLIGORIBONUCLEASE AND PAP PHOSPHATASE NRNA"/>
    <property type="match status" value="1"/>
</dbReference>
<dbReference type="Pfam" id="PF02272">
    <property type="entry name" value="DHHA1"/>
    <property type="match status" value="1"/>
</dbReference>
<dbReference type="Gene3D" id="3.90.1640.10">
    <property type="entry name" value="inorganic pyrophosphatase (n-terminal core)"/>
    <property type="match status" value="1"/>
</dbReference>
<dbReference type="SUPFAM" id="SSF64182">
    <property type="entry name" value="DHH phosphoesterases"/>
    <property type="match status" value="1"/>
</dbReference>
<evidence type="ECO:0000313" key="4">
    <source>
        <dbReference type="Proteomes" id="UP000030661"/>
    </source>
</evidence>
<dbReference type="Pfam" id="PF01368">
    <property type="entry name" value="DHH"/>
    <property type="match status" value="1"/>
</dbReference>
<dbReference type="InterPro" id="IPR001667">
    <property type="entry name" value="DDH_dom"/>
</dbReference>
<dbReference type="InterPro" id="IPR003156">
    <property type="entry name" value="DHHA1_dom"/>
</dbReference>
<accession>A0A081BU87</accession>
<reference evidence="3" key="1">
    <citation type="journal article" date="2015" name="PeerJ">
        <title>First genomic representation of candidate bacterial phylum KSB3 points to enhanced environmental sensing as a trigger of wastewater bulking.</title>
        <authorList>
            <person name="Sekiguchi Y."/>
            <person name="Ohashi A."/>
            <person name="Parks D.H."/>
            <person name="Yamauchi T."/>
            <person name="Tyson G.W."/>
            <person name="Hugenholtz P."/>
        </authorList>
    </citation>
    <scope>NUCLEOTIDE SEQUENCE [LARGE SCALE GENOMIC DNA]</scope>
</reference>
<sequence length="345" mass="38473">MKFDNDLDACFGQLEKLLQGQQKLLILLHHNPDPDALASAMALRYLAQKIAHVKSTIAYTGWVGRAENRAMVRELKIPLKKLHQINYRHYDRIAVLDTQPGAGNTAIPADLRCHLVIDHHLQRRGLNSQLTIIEPDIGATATLLTLLLEISCLPIPPDVATALTYAIRSETQDLGRDATSKDVKAHFFVYSRASMRKLARISRPRLSRSYFATLANVLQKTRIFRHLSCAHLGEITMPEVVAEMADLLMRQEHISWVLCTGRFGHTLYLSIRSTNTKAHAGKLIKKLVPDSNNAGGHDMFAGGKIELNALSETEIASLEAKLSQDFARLLGHAEAQWIPLIEETS</sequence>
<feature type="domain" description="DHHA1" evidence="2">
    <location>
        <begin position="233"/>
        <end position="310"/>
    </location>
</feature>
<dbReference type="InterPro" id="IPR051319">
    <property type="entry name" value="Oligoribo/pAp-PDE_c-di-AMP_PDE"/>
</dbReference>
<dbReference type="HOGENOM" id="CLU_046377_1_0_0"/>
<dbReference type="InterPro" id="IPR038763">
    <property type="entry name" value="DHH_sf"/>
</dbReference>
<evidence type="ECO:0000313" key="3">
    <source>
        <dbReference type="EMBL" id="GAK55892.1"/>
    </source>
</evidence>
<dbReference type="Proteomes" id="UP000030661">
    <property type="component" value="Unassembled WGS sequence"/>
</dbReference>
<dbReference type="GO" id="GO:0003676">
    <property type="term" value="F:nucleic acid binding"/>
    <property type="evidence" value="ECO:0007669"/>
    <property type="project" value="InterPro"/>
</dbReference>
<dbReference type="STRING" id="1499967.U27_02853"/>